<keyword evidence="5" id="KW-1185">Reference proteome</keyword>
<dbReference type="OrthoDB" id="361580at2759"/>
<dbReference type="GO" id="GO:0080120">
    <property type="term" value="P:CAAX-box protein maturation"/>
    <property type="evidence" value="ECO:0007669"/>
    <property type="project" value="UniProtKB-ARBA"/>
</dbReference>
<keyword evidence="4" id="KW-0645">Protease</keyword>
<organism evidence="4 5">
    <name type="scientific">Nitzschia inconspicua</name>
    <dbReference type="NCBI Taxonomy" id="303405"/>
    <lineage>
        <taxon>Eukaryota</taxon>
        <taxon>Sar</taxon>
        <taxon>Stramenopiles</taxon>
        <taxon>Ochrophyta</taxon>
        <taxon>Bacillariophyta</taxon>
        <taxon>Bacillariophyceae</taxon>
        <taxon>Bacillariophycidae</taxon>
        <taxon>Bacillariales</taxon>
        <taxon>Bacillariaceae</taxon>
        <taxon>Nitzschia</taxon>
    </lineage>
</organism>
<evidence type="ECO:0000313" key="4">
    <source>
        <dbReference type="EMBL" id="KAG7363627.1"/>
    </source>
</evidence>
<feature type="compositionally biased region" description="Polar residues" evidence="1">
    <location>
        <begin position="260"/>
        <end position="275"/>
    </location>
</feature>
<feature type="transmembrane region" description="Helical" evidence="2">
    <location>
        <begin position="414"/>
        <end position="435"/>
    </location>
</feature>
<dbReference type="InterPro" id="IPR003675">
    <property type="entry name" value="Rce1/LyrA-like_dom"/>
</dbReference>
<keyword evidence="2" id="KW-0472">Membrane</keyword>
<evidence type="ECO:0000259" key="3">
    <source>
        <dbReference type="Pfam" id="PF02517"/>
    </source>
</evidence>
<dbReference type="GO" id="GO:0006508">
    <property type="term" value="P:proteolysis"/>
    <property type="evidence" value="ECO:0007669"/>
    <property type="project" value="UniProtKB-KW"/>
</dbReference>
<protein>
    <submittedName>
        <fullName evidence="4">CAAX protease self-immunity-domain containing protein</fullName>
    </submittedName>
</protein>
<dbReference type="PANTHER" id="PTHR43592:SF15">
    <property type="entry name" value="CAAX AMINO TERMINAL PROTEASE FAMILY PROTEIN"/>
    <property type="match status" value="1"/>
</dbReference>
<dbReference type="PANTHER" id="PTHR43592">
    <property type="entry name" value="CAAX AMINO TERMINAL PROTEASE"/>
    <property type="match status" value="1"/>
</dbReference>
<dbReference type="GO" id="GO:0004175">
    <property type="term" value="F:endopeptidase activity"/>
    <property type="evidence" value="ECO:0007669"/>
    <property type="project" value="UniProtKB-ARBA"/>
</dbReference>
<keyword evidence="4" id="KW-0378">Hydrolase</keyword>
<feature type="transmembrane region" description="Helical" evidence="2">
    <location>
        <begin position="192"/>
        <end position="214"/>
    </location>
</feature>
<feature type="domain" description="CAAX prenyl protease 2/Lysostaphin resistance protein A-like" evidence="3">
    <location>
        <begin position="468"/>
        <end position="555"/>
    </location>
</feature>
<name>A0A9K3PXQ2_9STRA</name>
<dbReference type="Proteomes" id="UP000693970">
    <property type="component" value="Unassembled WGS sequence"/>
</dbReference>
<reference evidence="4" key="1">
    <citation type="journal article" date="2021" name="Sci. Rep.">
        <title>Diploid genomic architecture of Nitzschia inconspicua, an elite biomass production diatom.</title>
        <authorList>
            <person name="Oliver A."/>
            <person name="Podell S."/>
            <person name="Pinowska A."/>
            <person name="Traller J.C."/>
            <person name="Smith S.R."/>
            <person name="McClure R."/>
            <person name="Beliaev A."/>
            <person name="Bohutskyi P."/>
            <person name="Hill E.A."/>
            <person name="Rabines A."/>
            <person name="Zheng H."/>
            <person name="Allen L.Z."/>
            <person name="Kuo A."/>
            <person name="Grigoriev I.V."/>
            <person name="Allen A.E."/>
            <person name="Hazlebeck D."/>
            <person name="Allen E.E."/>
        </authorList>
    </citation>
    <scope>NUCLEOTIDE SEQUENCE</scope>
    <source>
        <strain evidence="4">Hildebrandi</strain>
    </source>
</reference>
<comment type="caution">
    <text evidence="4">The sequence shown here is derived from an EMBL/GenBank/DDBJ whole genome shotgun (WGS) entry which is preliminary data.</text>
</comment>
<feature type="transmembrane region" description="Helical" evidence="2">
    <location>
        <begin position="361"/>
        <end position="381"/>
    </location>
</feature>
<dbReference type="AlphaFoldDB" id="A0A9K3PXQ2"/>
<sequence>MESCATSQKDEEQSRWKYSGSLEKEFWSKSPQHRRHLRRQLITAISLQLLIFPTTFAYVQSPRKERAWQTSLSMSPILRQYRKIIYRRHSKDLCHRHLFCSAANNEKKDTHLRHDNSKMGFKSSFLSKSTVSISRDLVKILTGSNVDIGNDDDVDTTLSSPENDRRRTTSWLSQTLWVLTHLRPSVQLGMALVLYLFHTLVLTQHCIVFPFQLLPNNRGYFTSIGWDSIVGIVTLVSYQLYRGHQQQEKQQQQEQEEQYAINQTPEQSTGELQTNDPLNAKGMTNHFTAPTLPSLFSTPRADECPWKDVWQSYYAPFTSLLTFISLIWAYKNTGIVSLWWEDRLYECARFFPITTAMHRSLSVLMGHVSWMAMGAFILRWVPRPQPFFPDQQQQQQRGNGTSKWFQSNVFSTQWLWWVMGGYFVSAWLVNVTDVINSYVLPLELLEAVENTSVVSRLVNPEGQDWLASIVGYVAPCVTAPWWEEILYRAFLLPTLVLQLGGYKRAIFISGILFSVHHASMPAFLPLCVLGWIWAILYTKSSNLWTTIVIHSMWNSRIFLGSWLGV</sequence>
<feature type="transmembrane region" description="Helical" evidence="2">
    <location>
        <begin position="220"/>
        <end position="241"/>
    </location>
</feature>
<feature type="region of interest" description="Disordered" evidence="1">
    <location>
        <begin position="247"/>
        <end position="275"/>
    </location>
</feature>
<keyword evidence="2" id="KW-0812">Transmembrane</keyword>
<proteinExistence type="predicted"/>
<gene>
    <name evidence="4" type="ORF">IV203_026988</name>
</gene>
<feature type="transmembrane region" description="Helical" evidence="2">
    <location>
        <begin position="518"/>
        <end position="537"/>
    </location>
</feature>
<dbReference type="EMBL" id="JAGRRH010000010">
    <property type="protein sequence ID" value="KAG7363627.1"/>
    <property type="molecule type" value="Genomic_DNA"/>
</dbReference>
<evidence type="ECO:0000256" key="2">
    <source>
        <dbReference type="SAM" id="Phobius"/>
    </source>
</evidence>
<evidence type="ECO:0000313" key="5">
    <source>
        <dbReference type="Proteomes" id="UP000693970"/>
    </source>
</evidence>
<evidence type="ECO:0000256" key="1">
    <source>
        <dbReference type="SAM" id="MobiDB-lite"/>
    </source>
</evidence>
<dbReference type="Pfam" id="PF02517">
    <property type="entry name" value="Rce1-like"/>
    <property type="match status" value="1"/>
</dbReference>
<accession>A0A9K3PXQ2</accession>
<reference evidence="4" key="2">
    <citation type="submission" date="2021-04" db="EMBL/GenBank/DDBJ databases">
        <authorList>
            <person name="Podell S."/>
        </authorList>
    </citation>
    <scope>NUCLEOTIDE SEQUENCE</scope>
    <source>
        <strain evidence="4">Hildebrandi</strain>
    </source>
</reference>
<keyword evidence="2" id="KW-1133">Transmembrane helix</keyword>